<dbReference type="EMBL" id="BARV01021062">
    <property type="protein sequence ID" value="GAI19694.1"/>
    <property type="molecule type" value="Genomic_DNA"/>
</dbReference>
<feature type="non-terminal residue" evidence="2">
    <location>
        <position position="1"/>
    </location>
</feature>
<feature type="region of interest" description="Disordered" evidence="1">
    <location>
        <begin position="245"/>
        <end position="272"/>
    </location>
</feature>
<proteinExistence type="predicted"/>
<name>X1NLX8_9ZZZZ</name>
<reference evidence="2" key="1">
    <citation type="journal article" date="2014" name="Front. Microbiol.">
        <title>High frequency of phylogenetically diverse reductive dehalogenase-homologous genes in deep subseafloor sedimentary metagenomes.</title>
        <authorList>
            <person name="Kawai M."/>
            <person name="Futagami T."/>
            <person name="Toyoda A."/>
            <person name="Takaki Y."/>
            <person name="Nishi S."/>
            <person name="Hori S."/>
            <person name="Arai W."/>
            <person name="Tsubouchi T."/>
            <person name="Morono Y."/>
            <person name="Uchiyama I."/>
            <person name="Ito T."/>
            <person name="Fujiyama A."/>
            <person name="Inagaki F."/>
            <person name="Takami H."/>
        </authorList>
    </citation>
    <scope>NUCLEOTIDE SEQUENCE</scope>
    <source>
        <strain evidence="2">Expedition CK06-06</strain>
    </source>
</reference>
<gene>
    <name evidence="2" type="ORF">S06H3_34983</name>
</gene>
<accession>X1NLX8</accession>
<dbReference type="AlphaFoldDB" id="X1NLX8"/>
<evidence type="ECO:0000313" key="2">
    <source>
        <dbReference type="EMBL" id="GAI19694.1"/>
    </source>
</evidence>
<evidence type="ECO:0000256" key="1">
    <source>
        <dbReference type="SAM" id="MobiDB-lite"/>
    </source>
</evidence>
<comment type="caution">
    <text evidence="2">The sequence shown here is derived from an EMBL/GenBank/DDBJ whole genome shotgun (WGS) entry which is preliminary data.</text>
</comment>
<sequence length="272" mass="30418">AAYPSTTAANRITRIRLYDTNGDSIEFYRNTGKTYERTDFLGGNQRWRFIPFSYGEGTEIDWTGPGTTSDAWNAIGGTIITQTFNWSRVNQIQFNDSSAIPRPVGDLIIFDGLDLPTAEVISVATDPTPLGGTRMLPIYRPDIRSQVELDAFSAWKVARTQDPLESLLITAIGQTGTPYAAQSLDVRIRNYIPTLTPYRIFEVHHSVVKSSDESMEPGYTYLTEYNLVRNALTAGGTQLITPPIVTATRSPAQAKSRKRRDAIRFGQRNNWE</sequence>
<protein>
    <submittedName>
        <fullName evidence="2">Uncharacterized protein</fullName>
    </submittedName>
</protein>
<organism evidence="2">
    <name type="scientific">marine sediment metagenome</name>
    <dbReference type="NCBI Taxonomy" id="412755"/>
    <lineage>
        <taxon>unclassified sequences</taxon>
        <taxon>metagenomes</taxon>
        <taxon>ecological metagenomes</taxon>
    </lineage>
</organism>